<dbReference type="Gene3D" id="3.30.70.260">
    <property type="match status" value="1"/>
</dbReference>
<dbReference type="InterPro" id="IPR002912">
    <property type="entry name" value="ACT_dom"/>
</dbReference>
<dbReference type="Gene3D" id="3.40.50.720">
    <property type="entry name" value="NAD(P)-binding Rossmann-like Domain"/>
    <property type="match status" value="2"/>
</dbReference>
<comment type="catalytic activity">
    <reaction evidence="9">
        <text>(R)-2-hydroxyglutarate + NAD(+) = 2-oxoglutarate + NADH + H(+)</text>
        <dbReference type="Rhea" id="RHEA:49612"/>
        <dbReference type="ChEBI" id="CHEBI:15378"/>
        <dbReference type="ChEBI" id="CHEBI:15801"/>
        <dbReference type="ChEBI" id="CHEBI:16810"/>
        <dbReference type="ChEBI" id="CHEBI:57540"/>
        <dbReference type="ChEBI" id="CHEBI:57945"/>
        <dbReference type="EC" id="1.1.1.399"/>
    </reaction>
</comment>
<dbReference type="GO" id="GO:0051287">
    <property type="term" value="F:NAD binding"/>
    <property type="evidence" value="ECO:0007669"/>
    <property type="project" value="InterPro"/>
</dbReference>
<organism evidence="13 14">
    <name type="scientific">Aedoeadaptatus coxii</name>
    <dbReference type="NCBI Taxonomy" id="755172"/>
    <lineage>
        <taxon>Bacteria</taxon>
        <taxon>Bacillati</taxon>
        <taxon>Bacillota</taxon>
        <taxon>Tissierellia</taxon>
        <taxon>Tissierellales</taxon>
        <taxon>Peptoniphilaceae</taxon>
        <taxon>Aedoeadaptatus</taxon>
    </lineage>
</organism>
<dbReference type="STRING" id="755172.HMPREF1863_01157"/>
<evidence type="ECO:0000256" key="11">
    <source>
        <dbReference type="RuleBase" id="RU003719"/>
    </source>
</evidence>
<dbReference type="CDD" id="cd12174">
    <property type="entry name" value="PGDH_like_3"/>
    <property type="match status" value="1"/>
</dbReference>
<evidence type="ECO:0000256" key="3">
    <source>
        <dbReference type="ARBA" id="ARBA00005854"/>
    </source>
</evidence>
<dbReference type="Proteomes" id="UP000070442">
    <property type="component" value="Unassembled WGS sequence"/>
</dbReference>
<dbReference type="SUPFAM" id="SSF51735">
    <property type="entry name" value="NAD(P)-binding Rossmann-fold domains"/>
    <property type="match status" value="1"/>
</dbReference>
<dbReference type="InterPro" id="IPR006139">
    <property type="entry name" value="D-isomer_2_OHA_DH_cat_dom"/>
</dbReference>
<dbReference type="EMBL" id="LSDG01000036">
    <property type="protein sequence ID" value="KXB65946.1"/>
    <property type="molecule type" value="Genomic_DNA"/>
</dbReference>
<dbReference type="AlphaFoldDB" id="A0A134ADZ6"/>
<keyword evidence="7 11" id="KW-0560">Oxidoreductase</keyword>
<evidence type="ECO:0000256" key="5">
    <source>
        <dbReference type="ARBA" id="ARBA00013143"/>
    </source>
</evidence>
<dbReference type="SUPFAM" id="SSF55021">
    <property type="entry name" value="ACT-like"/>
    <property type="match status" value="1"/>
</dbReference>
<gene>
    <name evidence="13" type="ORF">HMPREF1863_01157</name>
</gene>
<comment type="caution">
    <text evidence="13">The sequence shown here is derived from an EMBL/GenBank/DDBJ whole genome shotgun (WGS) entry which is preliminary data.</text>
</comment>
<dbReference type="InterPro" id="IPR029753">
    <property type="entry name" value="D-isomer_DH_CS"/>
</dbReference>
<dbReference type="Pfam" id="PF02826">
    <property type="entry name" value="2-Hacid_dh_C"/>
    <property type="match status" value="1"/>
</dbReference>
<dbReference type="InterPro" id="IPR045865">
    <property type="entry name" value="ACT-like_dom_sf"/>
</dbReference>
<reference evidence="14" key="1">
    <citation type="submission" date="2016-01" db="EMBL/GenBank/DDBJ databases">
        <authorList>
            <person name="Mitreva M."/>
            <person name="Pepin K.H."/>
            <person name="Mihindukulasuriya K.A."/>
            <person name="Fulton R."/>
            <person name="Fronick C."/>
            <person name="O'Laughlin M."/>
            <person name="Miner T."/>
            <person name="Herter B."/>
            <person name="Rosa B.A."/>
            <person name="Cordes M."/>
            <person name="Tomlinson C."/>
            <person name="Wollam A."/>
            <person name="Palsikar V.B."/>
            <person name="Mardis E.R."/>
            <person name="Wilson R.K."/>
        </authorList>
    </citation>
    <scope>NUCLEOTIDE SEQUENCE [LARGE SCALE GENOMIC DNA]</scope>
    <source>
        <strain evidence="14">DNF00729</strain>
    </source>
</reference>
<accession>A0A134ADZ6</accession>
<evidence type="ECO:0000256" key="8">
    <source>
        <dbReference type="ARBA" id="ARBA00030455"/>
    </source>
</evidence>
<comment type="similarity">
    <text evidence="3 11">Belongs to the D-isomer specific 2-hydroxyacid dehydrogenase family.</text>
</comment>
<sequence>MADFITDQKKTYKIKTINNISEEGLKLLPDNFIAGPDIEDPDAILVRSADLHDYEFTKNVRFIGRAGAGVNNIPVDRCSELGIVVSKAPGANANGVKELALTALLLASRDVLGGIDWVRNYGKDDIAKAVESNKKRFAGPELMGKTLGIIGLGATGRRVAKMGIDMGMDVYGYDPFLSIGNALHLDTRVNVVEDAKDLFKVCDYITIHIPYTPDTKNFVGEELLSVAKDGVRLINIARGGLVDLKVLRNYLESGKVAKYVVDFPDPESVTLPNTINIPHLGASTPESEENSAKMVVRQAVDYLTNGNIRYSVNFPDSNMGTCKSVARVTVNHRNIPNMIGQITAVLAEEHINIANLLNRHRTEWACTMIDVDSPVNEALREKILAIDGVVRVRFL</sequence>
<dbReference type="Pfam" id="PF00389">
    <property type="entry name" value="2-Hacid_dh"/>
    <property type="match status" value="1"/>
</dbReference>
<dbReference type="PANTHER" id="PTHR42938">
    <property type="entry name" value="FORMATE DEHYDROGENASE 1"/>
    <property type="match status" value="1"/>
</dbReference>
<dbReference type="RefSeq" id="WP_068368188.1">
    <property type="nucleotide sequence ID" value="NZ_CAIJCT010000011.1"/>
</dbReference>
<comment type="catalytic activity">
    <reaction evidence="10">
        <text>(2R)-3-phosphoglycerate + NAD(+) = 3-phosphooxypyruvate + NADH + H(+)</text>
        <dbReference type="Rhea" id="RHEA:12641"/>
        <dbReference type="ChEBI" id="CHEBI:15378"/>
        <dbReference type="ChEBI" id="CHEBI:18110"/>
        <dbReference type="ChEBI" id="CHEBI:57540"/>
        <dbReference type="ChEBI" id="CHEBI:57945"/>
        <dbReference type="ChEBI" id="CHEBI:58272"/>
        <dbReference type="EC" id="1.1.1.95"/>
    </reaction>
</comment>
<evidence type="ECO:0000313" key="13">
    <source>
        <dbReference type="EMBL" id="KXB65946.1"/>
    </source>
</evidence>
<evidence type="ECO:0000256" key="1">
    <source>
        <dbReference type="ARBA" id="ARBA00003800"/>
    </source>
</evidence>
<evidence type="ECO:0000256" key="7">
    <source>
        <dbReference type="ARBA" id="ARBA00023002"/>
    </source>
</evidence>
<dbReference type="OrthoDB" id="9805416at2"/>
<dbReference type="EC" id="1.1.1.399" evidence="4"/>
<evidence type="ECO:0000259" key="12">
    <source>
        <dbReference type="PROSITE" id="PS51671"/>
    </source>
</evidence>
<evidence type="ECO:0000256" key="10">
    <source>
        <dbReference type="ARBA" id="ARBA00048731"/>
    </source>
</evidence>
<keyword evidence="14" id="KW-1185">Reference proteome</keyword>
<feature type="domain" description="ACT" evidence="12">
    <location>
        <begin position="327"/>
        <end position="395"/>
    </location>
</feature>
<dbReference type="PROSITE" id="PS00671">
    <property type="entry name" value="D_2_HYDROXYACID_DH_3"/>
    <property type="match status" value="1"/>
</dbReference>
<dbReference type="InterPro" id="IPR006140">
    <property type="entry name" value="D-isomer_DH_NAD-bd"/>
</dbReference>
<dbReference type="PATRIC" id="fig|755172.3.peg.1118"/>
<dbReference type="CDD" id="cd04901">
    <property type="entry name" value="ACT_3PGDH"/>
    <property type="match status" value="1"/>
</dbReference>
<comment type="function">
    <text evidence="1">Catalyzes the reversible oxidation of 3-phospho-D-glycerate to 3-phosphonooxypyruvate, the first step of the phosphorylated L-serine biosynthesis pathway. Also catalyzes the reversible oxidation of 2-hydroxyglutarate to 2-oxoglutarate.</text>
</comment>
<evidence type="ECO:0000256" key="6">
    <source>
        <dbReference type="ARBA" id="ARBA00021582"/>
    </source>
</evidence>
<dbReference type="GO" id="GO:0004617">
    <property type="term" value="F:phosphoglycerate dehydrogenase activity"/>
    <property type="evidence" value="ECO:0007669"/>
    <property type="project" value="UniProtKB-EC"/>
</dbReference>
<proteinExistence type="inferred from homology"/>
<name>A0A134ADZ6_9FIRM</name>
<dbReference type="EC" id="1.1.1.95" evidence="5"/>
<evidence type="ECO:0000313" key="14">
    <source>
        <dbReference type="Proteomes" id="UP000070442"/>
    </source>
</evidence>
<evidence type="ECO:0000256" key="9">
    <source>
        <dbReference type="ARBA" id="ARBA00048126"/>
    </source>
</evidence>
<dbReference type="SUPFAM" id="SSF52283">
    <property type="entry name" value="Formate/glycerate dehydrogenase catalytic domain-like"/>
    <property type="match status" value="1"/>
</dbReference>
<dbReference type="InterPro" id="IPR036291">
    <property type="entry name" value="NAD(P)-bd_dom_sf"/>
</dbReference>
<protein>
    <recommendedName>
        <fullName evidence="6">D-3-phosphoglycerate dehydrogenase</fullName>
        <ecNumber evidence="4">1.1.1.399</ecNumber>
        <ecNumber evidence="5">1.1.1.95</ecNumber>
    </recommendedName>
    <alternativeName>
        <fullName evidence="8">2-oxoglutarate reductase</fullName>
    </alternativeName>
</protein>
<dbReference type="PROSITE" id="PS51671">
    <property type="entry name" value="ACT"/>
    <property type="match status" value="1"/>
</dbReference>
<dbReference type="PANTHER" id="PTHR42938:SF47">
    <property type="entry name" value="HYDROXYPYRUVATE REDUCTASE"/>
    <property type="match status" value="1"/>
</dbReference>
<comment type="pathway">
    <text evidence="2">Amino-acid biosynthesis; L-serine biosynthesis; L-serine from 3-phospho-D-glycerate: step 1/3.</text>
</comment>
<dbReference type="UniPathway" id="UPA00135">
    <property type="reaction ID" value="UER00196"/>
</dbReference>
<evidence type="ECO:0000256" key="4">
    <source>
        <dbReference type="ARBA" id="ARBA00013001"/>
    </source>
</evidence>
<evidence type="ECO:0000256" key="2">
    <source>
        <dbReference type="ARBA" id="ARBA00005216"/>
    </source>
</evidence>